<name>A0ABD6AC10_9EURY</name>
<dbReference type="GeneID" id="79315407"/>
<keyword evidence="1" id="KW-0812">Transmembrane</keyword>
<dbReference type="Proteomes" id="UP001596547">
    <property type="component" value="Unassembled WGS sequence"/>
</dbReference>
<accession>A0ABD6AC10</accession>
<evidence type="ECO:0000256" key="1">
    <source>
        <dbReference type="SAM" id="Phobius"/>
    </source>
</evidence>
<dbReference type="AlphaFoldDB" id="A0ABD6AC10"/>
<protein>
    <submittedName>
        <fullName evidence="2">DUF5518 domain-containing protein</fullName>
    </submittedName>
</protein>
<reference evidence="2 3" key="1">
    <citation type="journal article" date="2019" name="Int. J. Syst. Evol. Microbiol.">
        <title>The Global Catalogue of Microorganisms (GCM) 10K type strain sequencing project: providing services to taxonomists for standard genome sequencing and annotation.</title>
        <authorList>
            <consortium name="The Broad Institute Genomics Platform"/>
            <consortium name="The Broad Institute Genome Sequencing Center for Infectious Disease"/>
            <person name="Wu L."/>
            <person name="Ma J."/>
        </authorList>
    </citation>
    <scope>NUCLEOTIDE SEQUENCE [LARGE SCALE GENOMIC DNA]</scope>
    <source>
        <strain evidence="2 3">PSR21</strain>
    </source>
</reference>
<gene>
    <name evidence="2" type="ORF">ACFQPE_14075</name>
</gene>
<proteinExistence type="predicted"/>
<keyword evidence="3" id="KW-1185">Reference proteome</keyword>
<dbReference type="InterPro" id="IPR040493">
    <property type="entry name" value="DUF5518"/>
</dbReference>
<keyword evidence="1" id="KW-1133">Transmembrane helix</keyword>
<feature type="transmembrane region" description="Helical" evidence="1">
    <location>
        <begin position="86"/>
        <end position="117"/>
    </location>
</feature>
<keyword evidence="1" id="KW-0472">Membrane</keyword>
<comment type="caution">
    <text evidence="2">The sequence shown here is derived from an EMBL/GenBank/DDBJ whole genome shotgun (WGS) entry which is preliminary data.</text>
</comment>
<evidence type="ECO:0000313" key="3">
    <source>
        <dbReference type="Proteomes" id="UP001596547"/>
    </source>
</evidence>
<sequence length="125" mass="12095">MTRGGTLLNAAIGAVVTVVLSFVPLSPILGGAVAGYLQRGGRREGASVGALSGVFASLPLVIALLLLSSFLAVVPALDAVTPAVGAIGVALAVGAFLAVAAVAALLGALGGFLGVYVREETRVGA</sequence>
<feature type="transmembrane region" description="Helical" evidence="1">
    <location>
        <begin position="49"/>
        <end position="74"/>
    </location>
</feature>
<feature type="transmembrane region" description="Helical" evidence="1">
    <location>
        <begin position="12"/>
        <end position="37"/>
    </location>
</feature>
<dbReference type="EMBL" id="JBHTBF010000002">
    <property type="protein sequence ID" value="MFC7317910.1"/>
    <property type="molecule type" value="Genomic_DNA"/>
</dbReference>
<dbReference type="Pfam" id="PF17647">
    <property type="entry name" value="DUF5518"/>
    <property type="match status" value="1"/>
</dbReference>
<organism evidence="2 3">
    <name type="scientific">Halomarina halobia</name>
    <dbReference type="NCBI Taxonomy" id="3033386"/>
    <lineage>
        <taxon>Archaea</taxon>
        <taxon>Methanobacteriati</taxon>
        <taxon>Methanobacteriota</taxon>
        <taxon>Stenosarchaea group</taxon>
        <taxon>Halobacteria</taxon>
        <taxon>Halobacteriales</taxon>
        <taxon>Natronomonadaceae</taxon>
        <taxon>Halomarina</taxon>
    </lineage>
</organism>
<evidence type="ECO:0000313" key="2">
    <source>
        <dbReference type="EMBL" id="MFC7317910.1"/>
    </source>
</evidence>
<dbReference type="RefSeq" id="WP_276302854.1">
    <property type="nucleotide sequence ID" value="NZ_CP119992.1"/>
</dbReference>